<protein>
    <submittedName>
        <fullName evidence="5">HlyD family efflux transporter periplasmic adaptor subunit</fullName>
    </submittedName>
</protein>
<dbReference type="Gene3D" id="2.40.30.170">
    <property type="match status" value="1"/>
</dbReference>
<dbReference type="Gene3D" id="2.40.420.20">
    <property type="match status" value="1"/>
</dbReference>
<dbReference type="Gene3D" id="1.10.287.470">
    <property type="entry name" value="Helix hairpin bin"/>
    <property type="match status" value="1"/>
</dbReference>
<feature type="domain" description="Multidrug resistance protein MdtA-like C-terminal permuted SH3" evidence="4">
    <location>
        <begin position="370"/>
        <end position="426"/>
    </location>
</feature>
<evidence type="ECO:0000313" key="6">
    <source>
        <dbReference type="Proteomes" id="UP000306575"/>
    </source>
</evidence>
<dbReference type="InterPro" id="IPR058625">
    <property type="entry name" value="MdtA-like_BSH"/>
</dbReference>
<organism evidence="5 6">
    <name type="scientific">Shimia litoralis</name>
    <dbReference type="NCBI Taxonomy" id="420403"/>
    <lineage>
        <taxon>Bacteria</taxon>
        <taxon>Pseudomonadati</taxon>
        <taxon>Pseudomonadota</taxon>
        <taxon>Alphaproteobacteria</taxon>
        <taxon>Rhodobacterales</taxon>
        <taxon>Roseobacteraceae</taxon>
    </lineage>
</organism>
<dbReference type="Pfam" id="PF25967">
    <property type="entry name" value="RND-MFP_C"/>
    <property type="match status" value="1"/>
</dbReference>
<dbReference type="RefSeq" id="WP_138016245.1">
    <property type="nucleotide sequence ID" value="NZ_SULI01000010.1"/>
</dbReference>
<proteinExistence type="predicted"/>
<dbReference type="PANTHER" id="PTHR30469:SF12">
    <property type="entry name" value="MULTIDRUG RESISTANCE PROTEIN MDTA"/>
    <property type="match status" value="1"/>
</dbReference>
<dbReference type="OrthoDB" id="7811737at2"/>
<evidence type="ECO:0000259" key="4">
    <source>
        <dbReference type="Pfam" id="PF25967"/>
    </source>
</evidence>
<dbReference type="GO" id="GO:0015562">
    <property type="term" value="F:efflux transmembrane transporter activity"/>
    <property type="evidence" value="ECO:0007669"/>
    <property type="project" value="TreeGrafter"/>
</dbReference>
<comment type="caution">
    <text evidence="5">The sequence shown here is derived from an EMBL/GenBank/DDBJ whole genome shotgun (WGS) entry which is preliminary data.</text>
</comment>
<dbReference type="AlphaFoldDB" id="A0A4U7N5L1"/>
<keyword evidence="6" id="KW-1185">Reference proteome</keyword>
<evidence type="ECO:0000256" key="1">
    <source>
        <dbReference type="ARBA" id="ARBA00022448"/>
    </source>
</evidence>
<evidence type="ECO:0000256" key="2">
    <source>
        <dbReference type="SAM" id="Coils"/>
    </source>
</evidence>
<dbReference type="InterPro" id="IPR058627">
    <property type="entry name" value="MdtA-like_C"/>
</dbReference>
<dbReference type="PANTHER" id="PTHR30469">
    <property type="entry name" value="MULTIDRUG RESISTANCE PROTEIN MDTA"/>
    <property type="match status" value="1"/>
</dbReference>
<reference evidence="5 6" key="1">
    <citation type="submission" date="2019-04" db="EMBL/GenBank/DDBJ databases">
        <title>Genome sequence of Pelagicola litoralis CL-ES2.</title>
        <authorList>
            <person name="Cao J."/>
        </authorList>
    </citation>
    <scope>NUCLEOTIDE SEQUENCE [LARGE SCALE GENOMIC DNA]</scope>
    <source>
        <strain evidence="5 6">CL-ES2</strain>
    </source>
</reference>
<dbReference type="EMBL" id="SULI01000010">
    <property type="protein sequence ID" value="TKZ20596.1"/>
    <property type="molecule type" value="Genomic_DNA"/>
</dbReference>
<evidence type="ECO:0000313" key="5">
    <source>
        <dbReference type="EMBL" id="TKZ20596.1"/>
    </source>
</evidence>
<accession>A0A4U7N5L1</accession>
<name>A0A4U7N5L1_9RHOB</name>
<feature type="domain" description="Multidrug resistance protein MdtA-like barrel-sandwich hybrid" evidence="3">
    <location>
        <begin position="70"/>
        <end position="247"/>
    </location>
</feature>
<dbReference type="SUPFAM" id="SSF111369">
    <property type="entry name" value="HlyD-like secretion proteins"/>
    <property type="match status" value="1"/>
</dbReference>
<sequence>MNFRPLLILPPLVAAVIGFVWLNKQDTAPSSVVEKPPLAVRAMTLQPRALQATATGYGRVEAARDWIAVAQVQGRITHLVPDLAVGTIVETDQLLAQIDRTDYELDREKALANIASVEAQLRELSQQEANSKATLGVETRILEVAEAEYKRVVTLVERGTSTQAKLDSAQKVFLSQTSSVTNLKNTLALYPAKQQSLQATLSVRKAELAEAERSISKAAIYAPFRGRITQANAEVGQFTRSGDTLLELVDISTAEITAEIQPSEFGPMMAVAFSKQQGEDTVVDTSQAVEILKGLGLSAVVHLAVAGREGTWPAEIVRMRGSMDNDTGALGVVVRVVDPLVSRRAVMQPPLNIGTFVSVTFTTPLVDGLLTVPRTAVRFDDAGKPFVYLADSEHRLSRAPIKHGPVIGKNVLVKEGLTGGETLVLSMPNPPVIGMQLDPLLQDKGQ</sequence>
<dbReference type="Proteomes" id="UP000306575">
    <property type="component" value="Unassembled WGS sequence"/>
</dbReference>
<evidence type="ECO:0000259" key="3">
    <source>
        <dbReference type="Pfam" id="PF25917"/>
    </source>
</evidence>
<keyword evidence="2" id="KW-0175">Coiled coil</keyword>
<keyword evidence="1" id="KW-0813">Transport</keyword>
<feature type="coiled-coil region" evidence="2">
    <location>
        <begin position="100"/>
        <end position="134"/>
    </location>
</feature>
<dbReference type="GO" id="GO:1990281">
    <property type="term" value="C:efflux pump complex"/>
    <property type="evidence" value="ECO:0007669"/>
    <property type="project" value="TreeGrafter"/>
</dbReference>
<dbReference type="Pfam" id="PF25917">
    <property type="entry name" value="BSH_RND"/>
    <property type="match status" value="1"/>
</dbReference>
<gene>
    <name evidence="5" type="ORF">FAP39_09905</name>
</gene>
<dbReference type="Gene3D" id="2.40.50.100">
    <property type="match status" value="1"/>
</dbReference>